<organism evidence="3 4">
    <name type="scientific">Plakobranchus ocellatus</name>
    <dbReference type="NCBI Taxonomy" id="259542"/>
    <lineage>
        <taxon>Eukaryota</taxon>
        <taxon>Metazoa</taxon>
        <taxon>Spiralia</taxon>
        <taxon>Lophotrochozoa</taxon>
        <taxon>Mollusca</taxon>
        <taxon>Gastropoda</taxon>
        <taxon>Heterobranchia</taxon>
        <taxon>Euthyneura</taxon>
        <taxon>Panpulmonata</taxon>
        <taxon>Sacoglossa</taxon>
        <taxon>Placobranchoidea</taxon>
        <taxon>Plakobranchidae</taxon>
        <taxon>Plakobranchus</taxon>
    </lineage>
</organism>
<proteinExistence type="predicted"/>
<feature type="region of interest" description="Disordered" evidence="1">
    <location>
        <begin position="98"/>
        <end position="120"/>
    </location>
</feature>
<comment type="caution">
    <text evidence="3">The sequence shown here is derived from an EMBL/GenBank/DDBJ whole genome shotgun (WGS) entry which is preliminary data.</text>
</comment>
<name>A0AAV4AAT9_9GAST</name>
<sequence>MGFVRYAERSCPPGLGMHKSFIEIGNSSRVWSAAGANLVFSDDGIGLWLYGVTLTVCQMACTDLISSISRFSTSFVSQALIVIVNVIVYYRYGVDNDHKGGSYSDDVGDNDGKPDGDEGG</sequence>
<accession>A0AAV4AAT9</accession>
<dbReference type="Proteomes" id="UP000735302">
    <property type="component" value="Unassembled WGS sequence"/>
</dbReference>
<protein>
    <submittedName>
        <fullName evidence="3">Uncharacterized protein</fullName>
    </submittedName>
</protein>
<gene>
    <name evidence="3" type="ORF">PoB_003046500</name>
</gene>
<evidence type="ECO:0000256" key="1">
    <source>
        <dbReference type="SAM" id="MobiDB-lite"/>
    </source>
</evidence>
<evidence type="ECO:0000313" key="4">
    <source>
        <dbReference type="Proteomes" id="UP000735302"/>
    </source>
</evidence>
<feature type="compositionally biased region" description="Basic and acidic residues" evidence="1">
    <location>
        <begin position="110"/>
        <end position="120"/>
    </location>
</feature>
<keyword evidence="4" id="KW-1185">Reference proteome</keyword>
<dbReference type="AlphaFoldDB" id="A0AAV4AAT9"/>
<keyword evidence="2" id="KW-0472">Membrane</keyword>
<evidence type="ECO:0000313" key="3">
    <source>
        <dbReference type="EMBL" id="GFO03960.1"/>
    </source>
</evidence>
<dbReference type="EMBL" id="BLXT01003733">
    <property type="protein sequence ID" value="GFO03960.1"/>
    <property type="molecule type" value="Genomic_DNA"/>
</dbReference>
<keyword evidence="2" id="KW-0812">Transmembrane</keyword>
<keyword evidence="2" id="KW-1133">Transmembrane helix</keyword>
<feature type="transmembrane region" description="Helical" evidence="2">
    <location>
        <begin position="75"/>
        <end position="92"/>
    </location>
</feature>
<evidence type="ECO:0000256" key="2">
    <source>
        <dbReference type="SAM" id="Phobius"/>
    </source>
</evidence>
<reference evidence="3 4" key="1">
    <citation type="journal article" date="2021" name="Elife">
        <title>Chloroplast acquisition without the gene transfer in kleptoplastic sea slugs, Plakobranchus ocellatus.</title>
        <authorList>
            <person name="Maeda T."/>
            <person name="Takahashi S."/>
            <person name="Yoshida T."/>
            <person name="Shimamura S."/>
            <person name="Takaki Y."/>
            <person name="Nagai Y."/>
            <person name="Toyoda A."/>
            <person name="Suzuki Y."/>
            <person name="Arimoto A."/>
            <person name="Ishii H."/>
            <person name="Satoh N."/>
            <person name="Nishiyama T."/>
            <person name="Hasebe M."/>
            <person name="Maruyama T."/>
            <person name="Minagawa J."/>
            <person name="Obokata J."/>
            <person name="Shigenobu S."/>
        </authorList>
    </citation>
    <scope>NUCLEOTIDE SEQUENCE [LARGE SCALE GENOMIC DNA]</scope>
</reference>